<keyword evidence="6 10" id="KW-0694">RNA-binding</keyword>
<dbReference type="OMA" id="HAYQEDE"/>
<feature type="region of interest" description="Disordered" evidence="11">
    <location>
        <begin position="472"/>
        <end position="513"/>
    </location>
</feature>
<dbReference type="GO" id="GO:0003729">
    <property type="term" value="F:mRNA binding"/>
    <property type="evidence" value="ECO:0007669"/>
    <property type="project" value="InterPro"/>
</dbReference>
<keyword evidence="7" id="KW-0809">Transit peptide</keyword>
<evidence type="ECO:0000256" key="8">
    <source>
        <dbReference type="ARBA" id="ARBA00023187"/>
    </source>
</evidence>
<evidence type="ECO:0000256" key="6">
    <source>
        <dbReference type="ARBA" id="ARBA00022884"/>
    </source>
</evidence>
<dbReference type="SUPFAM" id="SSF75471">
    <property type="entry name" value="YhbY-like"/>
    <property type="match status" value="3"/>
</dbReference>
<comment type="caution">
    <text evidence="13">The sequence shown here is derived from an EMBL/GenBank/DDBJ whole genome shotgun (WGS) entry which is preliminary data.</text>
</comment>
<feature type="domain" description="CRM" evidence="12">
    <location>
        <begin position="371"/>
        <end position="468"/>
    </location>
</feature>
<dbReference type="Pfam" id="PF01985">
    <property type="entry name" value="CRS1_YhbY"/>
    <property type="match status" value="3"/>
</dbReference>
<organism evidence="13 14">
    <name type="scientific">Tetracentron sinense</name>
    <name type="common">Spur-leaf</name>
    <dbReference type="NCBI Taxonomy" id="13715"/>
    <lineage>
        <taxon>Eukaryota</taxon>
        <taxon>Viridiplantae</taxon>
        <taxon>Streptophyta</taxon>
        <taxon>Embryophyta</taxon>
        <taxon>Tracheophyta</taxon>
        <taxon>Spermatophyta</taxon>
        <taxon>Magnoliopsida</taxon>
        <taxon>Trochodendrales</taxon>
        <taxon>Trochodendraceae</taxon>
        <taxon>Tetracentron</taxon>
    </lineage>
</organism>
<dbReference type="FunFam" id="3.30.110.60:FF:000002">
    <property type="entry name" value="CRS2-associated factor 1, chloroplastic"/>
    <property type="match status" value="2"/>
</dbReference>
<evidence type="ECO:0000256" key="3">
    <source>
        <dbReference type="ARBA" id="ARBA00022640"/>
    </source>
</evidence>
<evidence type="ECO:0000256" key="5">
    <source>
        <dbReference type="ARBA" id="ARBA00022737"/>
    </source>
</evidence>
<gene>
    <name evidence="13" type="ORF">HHK36_015200</name>
</gene>
<accession>A0A834Z2M2</accession>
<keyword evidence="2" id="KW-0150">Chloroplast</keyword>
<evidence type="ECO:0000256" key="7">
    <source>
        <dbReference type="ARBA" id="ARBA00022946"/>
    </source>
</evidence>
<evidence type="ECO:0000256" key="2">
    <source>
        <dbReference type="ARBA" id="ARBA00022528"/>
    </source>
</evidence>
<proteinExistence type="predicted"/>
<dbReference type="GO" id="GO:0009507">
    <property type="term" value="C:chloroplast"/>
    <property type="evidence" value="ECO:0007669"/>
    <property type="project" value="UniProtKB-SubCell"/>
</dbReference>
<dbReference type="GO" id="GO:1990904">
    <property type="term" value="C:ribonucleoprotein complex"/>
    <property type="evidence" value="ECO:0007669"/>
    <property type="project" value="UniProtKB-KW"/>
</dbReference>
<keyword evidence="3" id="KW-0934">Plastid</keyword>
<evidence type="ECO:0000259" key="12">
    <source>
        <dbReference type="PROSITE" id="PS51295"/>
    </source>
</evidence>
<dbReference type="InterPro" id="IPR035920">
    <property type="entry name" value="YhbY-like_sf"/>
</dbReference>
<dbReference type="FunFam" id="3.30.110.60:FF:000003">
    <property type="entry name" value="CRM-domain containing factor CFM3B, chloroplastic"/>
    <property type="match status" value="1"/>
</dbReference>
<comment type="subcellular location">
    <subcellularLocation>
        <location evidence="1">Plastid</location>
        <location evidence="1">Chloroplast</location>
    </subcellularLocation>
</comment>
<reference evidence="13 14" key="1">
    <citation type="submission" date="2020-04" db="EMBL/GenBank/DDBJ databases">
        <title>Plant Genome Project.</title>
        <authorList>
            <person name="Zhang R.-G."/>
        </authorList>
    </citation>
    <scope>NUCLEOTIDE SEQUENCE [LARGE SCALE GENOMIC DNA]</scope>
    <source>
        <strain evidence="13">YNK0</strain>
        <tissue evidence="13">Leaf</tissue>
    </source>
</reference>
<dbReference type="GO" id="GO:0000373">
    <property type="term" value="P:Group II intron splicing"/>
    <property type="evidence" value="ECO:0007669"/>
    <property type="project" value="UniProtKB-ARBA"/>
</dbReference>
<feature type="domain" description="CRM" evidence="12">
    <location>
        <begin position="152"/>
        <end position="248"/>
    </location>
</feature>
<dbReference type="SMART" id="SM01103">
    <property type="entry name" value="CRS1_YhbY"/>
    <property type="match status" value="3"/>
</dbReference>
<dbReference type="EMBL" id="JABCRI010000010">
    <property type="protein sequence ID" value="KAF8399335.1"/>
    <property type="molecule type" value="Genomic_DNA"/>
</dbReference>
<dbReference type="Proteomes" id="UP000655225">
    <property type="component" value="Unassembled WGS sequence"/>
</dbReference>
<dbReference type="AlphaFoldDB" id="A0A834Z2M2"/>
<feature type="compositionally biased region" description="Basic and acidic residues" evidence="11">
    <location>
        <begin position="493"/>
        <end position="506"/>
    </location>
</feature>
<dbReference type="InterPro" id="IPR045278">
    <property type="entry name" value="CRS1/CFM2/CFM3"/>
</dbReference>
<evidence type="ECO:0000256" key="11">
    <source>
        <dbReference type="SAM" id="MobiDB-lite"/>
    </source>
</evidence>
<dbReference type="InterPro" id="IPR001890">
    <property type="entry name" value="RNA-binding_CRM"/>
</dbReference>
<dbReference type="GO" id="GO:0006397">
    <property type="term" value="P:mRNA processing"/>
    <property type="evidence" value="ECO:0007669"/>
    <property type="project" value="UniProtKB-KW"/>
</dbReference>
<evidence type="ECO:0000313" key="13">
    <source>
        <dbReference type="EMBL" id="KAF8399335.1"/>
    </source>
</evidence>
<evidence type="ECO:0000256" key="10">
    <source>
        <dbReference type="PROSITE-ProRule" id="PRU00626"/>
    </source>
</evidence>
<keyword evidence="8" id="KW-0508">mRNA splicing</keyword>
<dbReference type="PANTHER" id="PTHR31846:SF20">
    <property type="entry name" value="CRM-DOMAIN CONTAINING FACTOR CFM2, CHLOROPLASTIC"/>
    <property type="match status" value="1"/>
</dbReference>
<sequence>MLLPLYHYHPSFSSPLFLPSPFPKPIFLQNPKPHKFLIRSSTADAETVSKTAIQRIAEKLRSLGYLEDNSRETQQPETGHGSAGEIFLPLSQQLPKQRVGHTIDLSWSTPENPVPEPGSGTAITRFHELKSEVVKQKRLVKKEERVPTLAELRISEEELKRLRGIGIGLKKKLKVGKAGITEGIVNGIHERWRQSELVKIMCEDLCKLNMKRTHDTLERKTGGLVVWRSGSTIILYRGANYEYPYFLSDNNSANDTSHDLVVESSIDYEIDDGEKSDSLCMDAVKYVRSTLSNRVAQSSLVHGVGSPNKVRFQLPGEAQLVEEADSLLDGLGPRFTDWWGYDPLPVDADLLPAIVPGYRRPFRLLPFGVNPKLTNDEMTILKRLGRPLPCHFALGRNRNLQGLAASIVKLWGKCEIAKIAVKRGVQNTNSEMMAEELKRLTGGTLLSRDREFFVFYRGKDFLPPAVSSAIEERRKHGIRREKQRTDDSSSLEKAPEPDIGTKEMNDQTKTNLTLEQRKLRSTKPAIERISTKLSVALGKKENAEKLLAELEKAATPQKPEMDKEGITKEERYMLRKVGLTMKPFLLLGRRGVFGGTIENMHLHWKYRELVKIIYSSRCIDDVHATARTLEAESGGILVAVERVSKGYAIIVYRGKNYQRPVFLRPQTLLNKREAMKRSLEAQRRESLKLHVLKLNTNIDQMKLQLVKDDMQTNSVQSTEYKRLDTEFETSGHFGSADSARDQDNVELFAVIKILYDQ</sequence>
<name>A0A834Z2M2_TETSI</name>
<dbReference type="PROSITE" id="PS51295">
    <property type="entry name" value="CRM"/>
    <property type="match status" value="3"/>
</dbReference>
<dbReference type="PANTHER" id="PTHR31846">
    <property type="entry name" value="CRS1 / YHBY (CRM) DOMAIN-CONTAINING PROTEIN"/>
    <property type="match status" value="1"/>
</dbReference>
<dbReference type="Gene3D" id="3.30.110.60">
    <property type="entry name" value="YhbY-like"/>
    <property type="match status" value="3"/>
</dbReference>
<keyword evidence="5" id="KW-0677">Repeat</keyword>
<evidence type="ECO:0000256" key="1">
    <source>
        <dbReference type="ARBA" id="ARBA00004229"/>
    </source>
</evidence>
<dbReference type="OrthoDB" id="551352at2759"/>
<feature type="domain" description="CRM" evidence="12">
    <location>
        <begin position="564"/>
        <end position="664"/>
    </location>
</feature>
<evidence type="ECO:0000256" key="4">
    <source>
        <dbReference type="ARBA" id="ARBA00022664"/>
    </source>
</evidence>
<evidence type="ECO:0000313" key="14">
    <source>
        <dbReference type="Proteomes" id="UP000655225"/>
    </source>
</evidence>
<keyword evidence="4" id="KW-0507">mRNA processing</keyword>
<evidence type="ECO:0000256" key="9">
    <source>
        <dbReference type="ARBA" id="ARBA00023274"/>
    </source>
</evidence>
<protein>
    <recommendedName>
        <fullName evidence="12">CRM domain-containing protein</fullName>
    </recommendedName>
</protein>
<keyword evidence="9" id="KW-0687">Ribonucleoprotein</keyword>
<keyword evidence="14" id="KW-1185">Reference proteome</keyword>